<dbReference type="AlphaFoldDB" id="A0A5B0P4M3"/>
<dbReference type="EMBL" id="VDEP01000102">
    <property type="protein sequence ID" value="KAA1132021.1"/>
    <property type="molecule type" value="Genomic_DNA"/>
</dbReference>
<protein>
    <submittedName>
        <fullName evidence="1">Uncharacterized protein</fullName>
    </submittedName>
</protein>
<organism evidence="1 3">
    <name type="scientific">Puccinia graminis f. sp. tritici</name>
    <dbReference type="NCBI Taxonomy" id="56615"/>
    <lineage>
        <taxon>Eukaryota</taxon>
        <taxon>Fungi</taxon>
        <taxon>Dikarya</taxon>
        <taxon>Basidiomycota</taxon>
        <taxon>Pucciniomycotina</taxon>
        <taxon>Pucciniomycetes</taxon>
        <taxon>Pucciniales</taxon>
        <taxon>Pucciniaceae</taxon>
        <taxon>Puccinia</taxon>
    </lineage>
</organism>
<dbReference type="Proteomes" id="UP000325313">
    <property type="component" value="Unassembled WGS sequence"/>
</dbReference>
<dbReference type="Proteomes" id="UP000324748">
    <property type="component" value="Unassembled WGS sequence"/>
</dbReference>
<dbReference type="EMBL" id="VSWC01000067">
    <property type="protein sequence ID" value="KAA1096411.1"/>
    <property type="molecule type" value="Genomic_DNA"/>
</dbReference>
<evidence type="ECO:0000313" key="2">
    <source>
        <dbReference type="EMBL" id="KAA1132021.1"/>
    </source>
</evidence>
<accession>A0A5B0P4M3</accession>
<proteinExistence type="predicted"/>
<keyword evidence="3" id="KW-1185">Reference proteome</keyword>
<name>A0A5B0P4M3_PUCGR</name>
<evidence type="ECO:0000313" key="4">
    <source>
        <dbReference type="Proteomes" id="UP000325313"/>
    </source>
</evidence>
<evidence type="ECO:0000313" key="1">
    <source>
        <dbReference type="EMBL" id="KAA1096411.1"/>
    </source>
</evidence>
<sequence>MESPAVICALDYKGAKQLSTAINGAESDRQPILDEMVAGRTASQIVARIFPSGVPRSNPSRIPA</sequence>
<reference evidence="3 4" key="1">
    <citation type="submission" date="2019-05" db="EMBL/GenBank/DDBJ databases">
        <title>Emergence of the Ug99 lineage of the wheat stem rust pathogen through somatic hybridization.</title>
        <authorList>
            <person name="Li F."/>
            <person name="Upadhyaya N.M."/>
            <person name="Sperschneider J."/>
            <person name="Matny O."/>
            <person name="Nguyen-Phuc H."/>
            <person name="Mago R."/>
            <person name="Raley C."/>
            <person name="Miller M.E."/>
            <person name="Silverstein K.A.T."/>
            <person name="Henningsen E."/>
            <person name="Hirsch C.D."/>
            <person name="Visser B."/>
            <person name="Pretorius Z.A."/>
            <person name="Steffenson B.J."/>
            <person name="Schwessinger B."/>
            <person name="Dodds P.N."/>
            <person name="Figueroa M."/>
        </authorList>
    </citation>
    <scope>NUCLEOTIDE SEQUENCE [LARGE SCALE GENOMIC DNA]</scope>
    <source>
        <strain evidence="1">21-0</strain>
        <strain evidence="2 4">Ug99</strain>
    </source>
</reference>
<gene>
    <name evidence="1" type="ORF">PGT21_016199</name>
    <name evidence="2" type="ORF">PGTUg99_035816</name>
</gene>
<comment type="caution">
    <text evidence="1">The sequence shown here is derived from an EMBL/GenBank/DDBJ whole genome shotgun (WGS) entry which is preliminary data.</text>
</comment>
<evidence type="ECO:0000313" key="3">
    <source>
        <dbReference type="Proteomes" id="UP000324748"/>
    </source>
</evidence>